<dbReference type="InterPro" id="IPR051050">
    <property type="entry name" value="Lipid_II_flippase_MurJ/MviN"/>
</dbReference>
<accession>A0A0H5DNI8</accession>
<feature type="transmembrane region" description="Helical" evidence="11">
    <location>
        <begin position="496"/>
        <end position="514"/>
    </location>
</feature>
<keyword evidence="4 10" id="KW-0133">Cell shape</keyword>
<feature type="transmembrane region" description="Helical" evidence="11">
    <location>
        <begin position="104"/>
        <end position="123"/>
    </location>
</feature>
<dbReference type="GO" id="GO:0009252">
    <property type="term" value="P:peptidoglycan biosynthetic process"/>
    <property type="evidence" value="ECO:0007669"/>
    <property type="project" value="UniProtKB-UniRule"/>
</dbReference>
<comment type="subcellular location">
    <subcellularLocation>
        <location evidence="1">Cell membrane</location>
        <topology evidence="1">Multi-pass membrane protein</topology>
    </subcellularLocation>
</comment>
<dbReference type="OrthoDB" id="9804143at2"/>
<keyword evidence="7 10" id="KW-0472">Membrane</keyword>
<evidence type="ECO:0000256" key="2">
    <source>
        <dbReference type="ARBA" id="ARBA00022475"/>
    </source>
</evidence>
<dbReference type="RefSeq" id="WP_098037643.1">
    <property type="nucleotide sequence ID" value="NZ_CWGJ01000006.1"/>
</dbReference>
<evidence type="ECO:0000256" key="6">
    <source>
        <dbReference type="ARBA" id="ARBA00022989"/>
    </source>
</evidence>
<evidence type="ECO:0000256" key="5">
    <source>
        <dbReference type="ARBA" id="ARBA00022984"/>
    </source>
</evidence>
<protein>
    <recommendedName>
        <fullName evidence="10">Lipid II flippase</fullName>
    </recommendedName>
</protein>
<keyword evidence="13" id="KW-1185">Reference proteome</keyword>
<evidence type="ECO:0000256" key="10">
    <source>
        <dbReference type="PIRNR" id="PIRNR002869"/>
    </source>
</evidence>
<proteinExistence type="inferred from homology"/>
<dbReference type="PRINTS" id="PR01806">
    <property type="entry name" value="VIRFACTRMVIN"/>
</dbReference>
<feature type="transmembrane region" description="Helical" evidence="11">
    <location>
        <begin position="166"/>
        <end position="189"/>
    </location>
</feature>
<evidence type="ECO:0000256" key="7">
    <source>
        <dbReference type="ARBA" id="ARBA00023136"/>
    </source>
</evidence>
<keyword evidence="2 10" id="KW-1003">Cell membrane</keyword>
<name>A0A0H5DNI8_9BACT</name>
<comment type="similarity">
    <text evidence="9 10">Belongs to the MurJ/MviN family.</text>
</comment>
<sequence>MDQVNQASLSKESSRSILRSMSRFLSGTMLSRISGLGRDIAMAYAFGTEASAAAFLVSFRLAHLLRRILGEGCLQTAFIPLFEELRRESVQKAHAFYIHLQSTLFWILLLVSTAAMGALGLPLSSLDLSPGNREILSYTLFMMPSLVFICLYGLSASLLQCEGSYFLAGASPVAFNLAWIAGAILLRGFDVEQAMPYLCLFIILGCFLQWAVCYPKTKKLIPHSPLTLFSFRGIQPDVMRIVKPMTLGMIGIAATQINTALDAVFARFASLEGPAYLWYAIRIEQLPLALFGIALSGALLPPLSRAMKNGDLKKAAALYSSSIGTCIAVIVPMTFALVFSGRATVSLLYERGDFSAVSAGETALCLYGYALGLLPSVTVLLTAPVYYALSDYKTPALASGYSVVINSILSAAGVLAFGFGAFWIAVATSLSAIANALILSCSLPKEISFPWHAYSAKFFRALAHSLLYAVGVYFLLPDPTGSLTAGTAPSFTGSLYLFSLHLTIFALCIAPLWYRELKDLKR</sequence>
<dbReference type="GO" id="GO:0034204">
    <property type="term" value="P:lipid translocation"/>
    <property type="evidence" value="ECO:0007669"/>
    <property type="project" value="TreeGrafter"/>
</dbReference>
<dbReference type="InterPro" id="IPR004268">
    <property type="entry name" value="MurJ"/>
</dbReference>
<comment type="function">
    <text evidence="8 10">Involved in peptidoglycan biosynthesis. Transports lipid-linked peptidoglycan precursors from the inner to the outer leaflet of the cytoplasmic membrane.</text>
</comment>
<evidence type="ECO:0000256" key="8">
    <source>
        <dbReference type="ARBA" id="ARBA00060041"/>
    </source>
</evidence>
<evidence type="ECO:0000256" key="3">
    <source>
        <dbReference type="ARBA" id="ARBA00022692"/>
    </source>
</evidence>
<feature type="transmembrane region" description="Helical" evidence="11">
    <location>
        <begin position="247"/>
        <end position="266"/>
    </location>
</feature>
<evidence type="ECO:0000313" key="13">
    <source>
        <dbReference type="Proteomes" id="UP000220251"/>
    </source>
</evidence>
<dbReference type="PANTHER" id="PTHR47019:SF1">
    <property type="entry name" value="LIPID II FLIPPASE MURJ"/>
    <property type="match status" value="1"/>
</dbReference>
<keyword evidence="6 11" id="KW-1133">Transmembrane helix</keyword>
<keyword evidence="3 11" id="KW-0812">Transmembrane</keyword>
<keyword evidence="10" id="KW-0961">Cell wall biogenesis/degradation</keyword>
<feature type="transmembrane region" description="Helical" evidence="11">
    <location>
        <begin position="316"/>
        <end position="339"/>
    </location>
</feature>
<evidence type="ECO:0000256" key="9">
    <source>
        <dbReference type="ARBA" id="ARBA00061532"/>
    </source>
</evidence>
<organism evidence="12 13">
    <name type="scientific">Estrella lausannensis</name>
    <dbReference type="NCBI Taxonomy" id="483423"/>
    <lineage>
        <taxon>Bacteria</taxon>
        <taxon>Pseudomonadati</taxon>
        <taxon>Chlamydiota</taxon>
        <taxon>Chlamydiia</taxon>
        <taxon>Parachlamydiales</taxon>
        <taxon>Candidatus Criblamydiaceae</taxon>
        <taxon>Estrella</taxon>
    </lineage>
</organism>
<evidence type="ECO:0000256" key="11">
    <source>
        <dbReference type="SAM" id="Phobius"/>
    </source>
</evidence>
<dbReference type="AlphaFoldDB" id="A0A0H5DNI8"/>
<dbReference type="GO" id="GO:0008360">
    <property type="term" value="P:regulation of cell shape"/>
    <property type="evidence" value="ECO:0007669"/>
    <property type="project" value="UniProtKB-UniRule"/>
</dbReference>
<feature type="transmembrane region" description="Helical" evidence="11">
    <location>
        <begin position="135"/>
        <end position="154"/>
    </location>
</feature>
<feature type="transmembrane region" description="Helical" evidence="11">
    <location>
        <begin position="396"/>
        <end position="415"/>
    </location>
</feature>
<dbReference type="PIRSF" id="PIRSF002869">
    <property type="entry name" value="MviN"/>
    <property type="match status" value="1"/>
</dbReference>
<dbReference type="CDD" id="cd13123">
    <property type="entry name" value="MATE_MurJ_like"/>
    <property type="match status" value="1"/>
</dbReference>
<feature type="transmembrane region" description="Helical" evidence="11">
    <location>
        <begin position="366"/>
        <end position="389"/>
    </location>
</feature>
<dbReference type="PANTHER" id="PTHR47019">
    <property type="entry name" value="LIPID II FLIPPASE MURJ"/>
    <property type="match status" value="1"/>
</dbReference>
<reference evidence="13" key="1">
    <citation type="submission" date="2015-06" db="EMBL/GenBank/DDBJ databases">
        <authorList>
            <person name="Bertelli C."/>
        </authorList>
    </citation>
    <scope>NUCLEOTIDE SEQUENCE [LARGE SCALE GENOMIC DNA]</scope>
    <source>
        <strain evidence="13">CRIB-30</strain>
    </source>
</reference>
<dbReference type="GO" id="GO:0071555">
    <property type="term" value="P:cell wall organization"/>
    <property type="evidence" value="ECO:0007669"/>
    <property type="project" value="UniProtKB-UniRule"/>
</dbReference>
<feature type="transmembrane region" description="Helical" evidence="11">
    <location>
        <begin position="286"/>
        <end position="304"/>
    </location>
</feature>
<keyword evidence="10" id="KW-0813">Transport</keyword>
<feature type="transmembrane region" description="Helical" evidence="11">
    <location>
        <begin position="458"/>
        <end position="476"/>
    </location>
</feature>
<dbReference type="EMBL" id="CWGJ01000006">
    <property type="protein sequence ID" value="CRX37787.1"/>
    <property type="molecule type" value="Genomic_DNA"/>
</dbReference>
<dbReference type="Pfam" id="PF03023">
    <property type="entry name" value="MurJ"/>
    <property type="match status" value="1"/>
</dbReference>
<gene>
    <name evidence="12" type="primary">mviN</name>
    <name evidence="12" type="ORF">ELAC_0431</name>
</gene>
<feature type="transmembrane region" description="Helical" evidence="11">
    <location>
        <begin position="421"/>
        <end position="438"/>
    </location>
</feature>
<dbReference type="GO" id="GO:0015648">
    <property type="term" value="F:lipid-linked peptidoglycan transporter activity"/>
    <property type="evidence" value="ECO:0007669"/>
    <property type="project" value="UniProtKB-UniRule"/>
</dbReference>
<evidence type="ECO:0000256" key="4">
    <source>
        <dbReference type="ARBA" id="ARBA00022960"/>
    </source>
</evidence>
<evidence type="ECO:0000256" key="1">
    <source>
        <dbReference type="ARBA" id="ARBA00004651"/>
    </source>
</evidence>
<feature type="transmembrane region" description="Helical" evidence="11">
    <location>
        <begin position="40"/>
        <end position="59"/>
    </location>
</feature>
<evidence type="ECO:0000313" key="12">
    <source>
        <dbReference type="EMBL" id="CRX37787.1"/>
    </source>
</evidence>
<dbReference type="Proteomes" id="UP000220251">
    <property type="component" value="Unassembled WGS sequence"/>
</dbReference>
<dbReference type="GO" id="GO:0005886">
    <property type="term" value="C:plasma membrane"/>
    <property type="evidence" value="ECO:0007669"/>
    <property type="project" value="UniProtKB-SubCell"/>
</dbReference>
<feature type="transmembrane region" description="Helical" evidence="11">
    <location>
        <begin position="195"/>
        <end position="214"/>
    </location>
</feature>
<keyword evidence="5 10" id="KW-0573">Peptidoglycan synthesis</keyword>
<dbReference type="NCBIfam" id="TIGR01695">
    <property type="entry name" value="murJ_mviN"/>
    <property type="match status" value="1"/>
</dbReference>